<protein>
    <recommendedName>
        <fullName evidence="1">Rubrerythrin diiron-binding domain-containing protein</fullName>
    </recommendedName>
</protein>
<dbReference type="Proteomes" id="UP000321440">
    <property type="component" value="Unassembled WGS sequence"/>
</dbReference>
<evidence type="ECO:0000259" key="1">
    <source>
        <dbReference type="Pfam" id="PF02915"/>
    </source>
</evidence>
<dbReference type="Gene3D" id="1.20.5.420">
    <property type="entry name" value="Immunoglobulin FC, subunit C"/>
    <property type="match status" value="1"/>
</dbReference>
<comment type="caution">
    <text evidence="2">The sequence shown here is derived from an EMBL/GenBank/DDBJ whole genome shotgun (WGS) entry which is preliminary data.</text>
</comment>
<name>A0A511W5F6_9BACI</name>
<dbReference type="Pfam" id="PF02915">
    <property type="entry name" value="Rubrerythrin"/>
    <property type="match status" value="1"/>
</dbReference>
<evidence type="ECO:0000313" key="3">
    <source>
        <dbReference type="Proteomes" id="UP000321440"/>
    </source>
</evidence>
<dbReference type="CDD" id="cd00657">
    <property type="entry name" value="Ferritin_like"/>
    <property type="match status" value="1"/>
</dbReference>
<sequence length="154" mass="18485">MYQHHFHDHQLKSKYLQDQSNPVHQDLKEAIDREYETICFYNELALLSTDIEIQEQVILIRNEEQLHLNEFSNFYFKLTNQVYQPKQTELGLTNLSDAIHTAFQQEQQSAKTYLDIADRIKNPYFKDRFKRIAADELRHANWMLYFITNIKGAE</sequence>
<dbReference type="SUPFAM" id="SSF47240">
    <property type="entry name" value="Ferritin-like"/>
    <property type="match status" value="1"/>
</dbReference>
<dbReference type="RefSeq" id="WP_146817067.1">
    <property type="nucleotide sequence ID" value="NZ_BJYA01000014.1"/>
</dbReference>
<dbReference type="OrthoDB" id="573482at2"/>
<dbReference type="AlphaFoldDB" id="A0A511W5F6"/>
<dbReference type="GO" id="GO:0046872">
    <property type="term" value="F:metal ion binding"/>
    <property type="evidence" value="ECO:0007669"/>
    <property type="project" value="InterPro"/>
</dbReference>
<dbReference type="EMBL" id="BJYA01000014">
    <property type="protein sequence ID" value="GEN46336.1"/>
    <property type="molecule type" value="Genomic_DNA"/>
</dbReference>
<evidence type="ECO:0000313" key="2">
    <source>
        <dbReference type="EMBL" id="GEN46336.1"/>
    </source>
</evidence>
<dbReference type="InterPro" id="IPR003251">
    <property type="entry name" value="Rr_diiron-bd_dom"/>
</dbReference>
<feature type="domain" description="Rubrerythrin diiron-binding" evidence="1">
    <location>
        <begin position="99"/>
        <end position="152"/>
    </location>
</feature>
<reference evidence="2 3" key="1">
    <citation type="submission" date="2019-07" db="EMBL/GenBank/DDBJ databases">
        <title>Whole genome shotgun sequence of Alkalibacillus haloalkaliphilus NBRC 103110.</title>
        <authorList>
            <person name="Hosoyama A."/>
            <person name="Uohara A."/>
            <person name="Ohji S."/>
            <person name="Ichikawa N."/>
        </authorList>
    </citation>
    <scope>NUCLEOTIDE SEQUENCE [LARGE SCALE GENOMIC DNA]</scope>
    <source>
        <strain evidence="2 3">NBRC 103110</strain>
    </source>
</reference>
<proteinExistence type="predicted"/>
<accession>A0A511W5F6</accession>
<organism evidence="2 3">
    <name type="scientific">Alkalibacillus haloalkaliphilus</name>
    <dbReference type="NCBI Taxonomy" id="94136"/>
    <lineage>
        <taxon>Bacteria</taxon>
        <taxon>Bacillati</taxon>
        <taxon>Bacillota</taxon>
        <taxon>Bacilli</taxon>
        <taxon>Bacillales</taxon>
        <taxon>Bacillaceae</taxon>
        <taxon>Alkalibacillus</taxon>
    </lineage>
</organism>
<dbReference type="InterPro" id="IPR009078">
    <property type="entry name" value="Ferritin-like_SF"/>
</dbReference>
<gene>
    <name evidence="2" type="ORF">AHA02nite_21120</name>
</gene>
<dbReference type="GO" id="GO:0016491">
    <property type="term" value="F:oxidoreductase activity"/>
    <property type="evidence" value="ECO:0007669"/>
    <property type="project" value="InterPro"/>
</dbReference>
<keyword evidence="3" id="KW-1185">Reference proteome</keyword>